<gene>
    <name evidence="2" type="ORF">B0T20DRAFT_133166</name>
</gene>
<proteinExistence type="predicted"/>
<evidence type="ECO:0000256" key="1">
    <source>
        <dbReference type="SAM" id="Phobius"/>
    </source>
</evidence>
<dbReference type="AlphaFoldDB" id="A0AAE0PLF1"/>
<evidence type="ECO:0000313" key="2">
    <source>
        <dbReference type="EMBL" id="KAK3402166.1"/>
    </source>
</evidence>
<sequence length="223" mass="24679">MVDDSILDEWTWANLQLPVSALFVRFLQFGSSFYITNLLILLNEHVSEDAGTRLLQRLAAVTLSYHAEVTGFVALNFITKFVKKGSVVWRVLLSITVMGDLLVMGLAIALITQLSATGPPSACLDSYEGFTCGYYSEAVVDCRLLMISPVHDLVELCQTYIRIFMGTNAEQHATVPNFVCGLPNALHILAISTIFSHTFSLVLTALQVQRDSWTRASKVTKNE</sequence>
<evidence type="ECO:0000313" key="3">
    <source>
        <dbReference type="Proteomes" id="UP001281003"/>
    </source>
</evidence>
<keyword evidence="1" id="KW-0812">Transmembrane</keyword>
<protein>
    <submittedName>
        <fullName evidence="2">Uncharacterized protein</fullName>
    </submittedName>
</protein>
<reference evidence="2" key="1">
    <citation type="journal article" date="2023" name="Mol. Phylogenet. Evol.">
        <title>Genome-scale phylogeny and comparative genomics of the fungal order Sordariales.</title>
        <authorList>
            <person name="Hensen N."/>
            <person name="Bonometti L."/>
            <person name="Westerberg I."/>
            <person name="Brannstrom I.O."/>
            <person name="Guillou S."/>
            <person name="Cros-Aarteil S."/>
            <person name="Calhoun S."/>
            <person name="Haridas S."/>
            <person name="Kuo A."/>
            <person name="Mondo S."/>
            <person name="Pangilinan J."/>
            <person name="Riley R."/>
            <person name="LaButti K."/>
            <person name="Andreopoulos B."/>
            <person name="Lipzen A."/>
            <person name="Chen C."/>
            <person name="Yan M."/>
            <person name="Daum C."/>
            <person name="Ng V."/>
            <person name="Clum A."/>
            <person name="Steindorff A."/>
            <person name="Ohm R.A."/>
            <person name="Martin F."/>
            <person name="Silar P."/>
            <person name="Natvig D.O."/>
            <person name="Lalanne C."/>
            <person name="Gautier V."/>
            <person name="Ament-Velasquez S.L."/>
            <person name="Kruys A."/>
            <person name="Hutchinson M.I."/>
            <person name="Powell A.J."/>
            <person name="Barry K."/>
            <person name="Miller A.N."/>
            <person name="Grigoriev I.V."/>
            <person name="Debuchy R."/>
            <person name="Gladieux P."/>
            <person name="Hiltunen Thoren M."/>
            <person name="Johannesson H."/>
        </authorList>
    </citation>
    <scope>NUCLEOTIDE SEQUENCE</scope>
    <source>
        <strain evidence="2">FGSC 1904</strain>
    </source>
</reference>
<feature type="transmembrane region" description="Helical" evidence="1">
    <location>
        <begin position="22"/>
        <end position="42"/>
    </location>
</feature>
<feature type="transmembrane region" description="Helical" evidence="1">
    <location>
        <begin position="185"/>
        <end position="208"/>
    </location>
</feature>
<dbReference type="Proteomes" id="UP001281003">
    <property type="component" value="Unassembled WGS sequence"/>
</dbReference>
<dbReference type="EMBL" id="JAUTDP010000002">
    <property type="protein sequence ID" value="KAK3402166.1"/>
    <property type="molecule type" value="Genomic_DNA"/>
</dbReference>
<organism evidence="2 3">
    <name type="scientific">Sordaria brevicollis</name>
    <dbReference type="NCBI Taxonomy" id="83679"/>
    <lineage>
        <taxon>Eukaryota</taxon>
        <taxon>Fungi</taxon>
        <taxon>Dikarya</taxon>
        <taxon>Ascomycota</taxon>
        <taxon>Pezizomycotina</taxon>
        <taxon>Sordariomycetes</taxon>
        <taxon>Sordariomycetidae</taxon>
        <taxon>Sordariales</taxon>
        <taxon>Sordariaceae</taxon>
        <taxon>Sordaria</taxon>
    </lineage>
</organism>
<keyword evidence="1" id="KW-1133">Transmembrane helix</keyword>
<feature type="transmembrane region" description="Helical" evidence="1">
    <location>
        <begin position="87"/>
        <end position="111"/>
    </location>
</feature>
<reference evidence="2" key="2">
    <citation type="submission" date="2023-07" db="EMBL/GenBank/DDBJ databases">
        <authorList>
            <consortium name="Lawrence Berkeley National Laboratory"/>
            <person name="Haridas S."/>
            <person name="Hensen N."/>
            <person name="Bonometti L."/>
            <person name="Westerberg I."/>
            <person name="Brannstrom I.O."/>
            <person name="Guillou S."/>
            <person name="Cros-Aarteil S."/>
            <person name="Calhoun S."/>
            <person name="Kuo A."/>
            <person name="Mondo S."/>
            <person name="Pangilinan J."/>
            <person name="Riley R."/>
            <person name="LaButti K."/>
            <person name="Andreopoulos B."/>
            <person name="Lipzen A."/>
            <person name="Chen C."/>
            <person name="Yanf M."/>
            <person name="Daum C."/>
            <person name="Ng V."/>
            <person name="Clum A."/>
            <person name="Steindorff A."/>
            <person name="Ohm R."/>
            <person name="Martin F."/>
            <person name="Silar P."/>
            <person name="Natvig D."/>
            <person name="Lalanne C."/>
            <person name="Gautier V."/>
            <person name="Ament-velasquez S.L."/>
            <person name="Kruys A."/>
            <person name="Hutchinson M.I."/>
            <person name="Powell A.J."/>
            <person name="Barry K."/>
            <person name="Miller A.N."/>
            <person name="Grigoriev I.V."/>
            <person name="Debuchy R."/>
            <person name="Gladieux P."/>
            <person name="Thoren M.H."/>
            <person name="Johannesson H."/>
        </authorList>
    </citation>
    <scope>NUCLEOTIDE SEQUENCE</scope>
    <source>
        <strain evidence="2">FGSC 1904</strain>
    </source>
</reference>
<name>A0AAE0PLF1_SORBR</name>
<feature type="transmembrane region" description="Helical" evidence="1">
    <location>
        <begin position="54"/>
        <end position="75"/>
    </location>
</feature>
<keyword evidence="3" id="KW-1185">Reference proteome</keyword>
<keyword evidence="1" id="KW-0472">Membrane</keyword>
<accession>A0AAE0PLF1</accession>
<comment type="caution">
    <text evidence="2">The sequence shown here is derived from an EMBL/GenBank/DDBJ whole genome shotgun (WGS) entry which is preliminary data.</text>
</comment>